<protein>
    <submittedName>
        <fullName evidence="1">Uncharacterized protein</fullName>
    </submittedName>
</protein>
<dbReference type="CTD" id="78777088"/>
<organism evidence="1 2">
    <name type="scientific">Caenorhabditis remanei</name>
    <name type="common">Caenorhabditis vulgaris</name>
    <dbReference type="NCBI Taxonomy" id="31234"/>
    <lineage>
        <taxon>Eukaryota</taxon>
        <taxon>Metazoa</taxon>
        <taxon>Ecdysozoa</taxon>
        <taxon>Nematoda</taxon>
        <taxon>Chromadorea</taxon>
        <taxon>Rhabditida</taxon>
        <taxon>Rhabditina</taxon>
        <taxon>Rhabditomorpha</taxon>
        <taxon>Rhabditoidea</taxon>
        <taxon>Rhabditidae</taxon>
        <taxon>Peloderinae</taxon>
        <taxon>Caenorhabditis</taxon>
    </lineage>
</organism>
<accession>A0A6A5GH42</accession>
<comment type="caution">
    <text evidence="1">The sequence shown here is derived from an EMBL/GenBank/DDBJ whole genome shotgun (WGS) entry which is preliminary data.</text>
</comment>
<dbReference type="RefSeq" id="XP_053582901.1">
    <property type="nucleotide sequence ID" value="XM_053733988.1"/>
</dbReference>
<name>A0A6A5GH42_CAERE</name>
<gene>
    <name evidence="1" type="ORF">GCK72_021063</name>
</gene>
<dbReference type="GeneID" id="78777088"/>
<dbReference type="EMBL" id="WUAV01000005">
    <property type="protein sequence ID" value="KAF1754500.1"/>
    <property type="molecule type" value="Genomic_DNA"/>
</dbReference>
<proteinExistence type="predicted"/>
<dbReference type="KEGG" id="crq:GCK72_021063"/>
<sequence length="69" mass="8458">MDSAHLDICHLEIRSKKEKFGSLILSQLMDREDTDAPERWNLRRYPISDSQEFFEMKFEENRIRIERKK</sequence>
<dbReference type="AlphaFoldDB" id="A0A6A5GH42"/>
<evidence type="ECO:0000313" key="2">
    <source>
        <dbReference type="Proteomes" id="UP000483820"/>
    </source>
</evidence>
<reference evidence="1 2" key="1">
    <citation type="submission" date="2019-12" db="EMBL/GenBank/DDBJ databases">
        <title>Chromosome-level assembly of the Caenorhabditis remanei genome.</title>
        <authorList>
            <person name="Teterina A.A."/>
            <person name="Willis J.H."/>
            <person name="Phillips P.C."/>
        </authorList>
    </citation>
    <scope>NUCLEOTIDE SEQUENCE [LARGE SCALE GENOMIC DNA]</scope>
    <source>
        <strain evidence="1 2">PX506</strain>
        <tissue evidence="1">Whole organism</tissue>
    </source>
</reference>
<evidence type="ECO:0000313" key="1">
    <source>
        <dbReference type="EMBL" id="KAF1754500.1"/>
    </source>
</evidence>
<dbReference type="Proteomes" id="UP000483820">
    <property type="component" value="Chromosome V"/>
</dbReference>